<dbReference type="GO" id="GO:0008137">
    <property type="term" value="F:NADH dehydrogenase (ubiquinone) activity"/>
    <property type="evidence" value="ECO:0007669"/>
    <property type="project" value="InterPro"/>
</dbReference>
<dbReference type="GO" id="GO:0048038">
    <property type="term" value="F:quinone binding"/>
    <property type="evidence" value="ECO:0007669"/>
    <property type="project" value="UniProtKB-KW"/>
</dbReference>
<organism evidence="17 18">
    <name type="scientific">Bowdeniella nasicola</name>
    <dbReference type="NCBI Taxonomy" id="208480"/>
    <lineage>
        <taxon>Bacteria</taxon>
        <taxon>Bacillati</taxon>
        <taxon>Actinomycetota</taxon>
        <taxon>Actinomycetes</taxon>
        <taxon>Actinomycetales</taxon>
        <taxon>Actinomycetaceae</taxon>
        <taxon>Bowdeniella</taxon>
    </lineage>
</organism>
<protein>
    <recommendedName>
        <fullName evidence="4 15">NADH-quinone oxidoreductase subunit F</fullName>
        <ecNumber evidence="15">7.1.1.-</ecNumber>
    </recommendedName>
</protein>
<dbReference type="AlphaFoldDB" id="A0A1H3XDC2"/>
<dbReference type="NCBIfam" id="NF010120">
    <property type="entry name" value="PRK13596.1"/>
    <property type="match status" value="1"/>
</dbReference>
<sequence>MSYSTPGTLTPVLTDLWDKDAPYSLATYREHGGYEAFAKALQMSPEEVVNQIKDSGLRGRGGAGFPTGLKWSFLPPPDGGPRYLVVNADESEPGTCKDIPVMMADPHVLIEGVAITSYAIGCTHAFIYLRGEVVHVYRRLLNAVREAKEAGLLGTGLGPRGDYELEVTVHAGAGAYICGEETALLDSLEGLRGQPRLKPPFPAVAGLYARPTVVNNVESIASVPGIIAHGNDWFKAMGTEKSAGHGIFSVSGHVKNPGQFEAPFGITMRELIEMCGGMRNGHRLKFWTPGGSSTPIFTEEHLDVPLDYEAVGAAGSMLGTRALQVFDETTSVVRVVRGWTDFYQHESCGKCTPCREGTFWMRQIMHRLEAGKGEPGDVDLINEIAGNILGRSFCALGDASATPIQSGIKYFREEFEAGLTTPARELFPYEATAVFTEAGVR</sequence>
<dbReference type="SMART" id="SM00928">
    <property type="entry name" value="NADH_4Fe-4S"/>
    <property type="match status" value="1"/>
</dbReference>
<keyword evidence="12 15" id="KW-0411">Iron-sulfur</keyword>
<dbReference type="InterPro" id="IPR037207">
    <property type="entry name" value="Nuop51_4Fe4S-bd_sf"/>
</dbReference>
<dbReference type="PANTHER" id="PTHR43578">
    <property type="entry name" value="NADH-QUINONE OXIDOREDUCTASE SUBUNIT F"/>
    <property type="match status" value="1"/>
</dbReference>
<proteinExistence type="inferred from homology"/>
<dbReference type="InterPro" id="IPR001949">
    <property type="entry name" value="NADH-UbQ_OxRdtase_51kDa_CS"/>
</dbReference>
<dbReference type="Pfam" id="PF01512">
    <property type="entry name" value="Complex1_51K"/>
    <property type="match status" value="1"/>
</dbReference>
<evidence type="ECO:0000256" key="7">
    <source>
        <dbReference type="ARBA" id="ARBA00022643"/>
    </source>
</evidence>
<evidence type="ECO:0000256" key="1">
    <source>
        <dbReference type="ARBA" id="ARBA00001917"/>
    </source>
</evidence>
<comment type="similarity">
    <text evidence="3 15">Belongs to the complex I 51 kDa subunit family.</text>
</comment>
<keyword evidence="10" id="KW-1278">Translocase</keyword>
<accession>A0A1H3XDC2</accession>
<dbReference type="SUPFAM" id="SSF140490">
    <property type="entry name" value="Nqo1C-terminal domain-like"/>
    <property type="match status" value="1"/>
</dbReference>
<dbReference type="PANTHER" id="PTHR43578:SF3">
    <property type="entry name" value="NADH-QUINONE OXIDOREDUCTASE SUBUNIT F"/>
    <property type="match status" value="1"/>
</dbReference>
<dbReference type="SUPFAM" id="SSF142019">
    <property type="entry name" value="Nqo1 FMN-binding domain-like"/>
    <property type="match status" value="1"/>
</dbReference>
<comment type="cofactor">
    <cofactor evidence="1 15">
        <name>FMN</name>
        <dbReference type="ChEBI" id="CHEBI:58210"/>
    </cofactor>
</comment>
<keyword evidence="9 15" id="KW-0479">Metal-binding</keyword>
<keyword evidence="5 15" id="KW-0004">4Fe-4S</keyword>
<dbReference type="InterPro" id="IPR037225">
    <property type="entry name" value="Nuo51_FMN-bd_sf"/>
</dbReference>
<dbReference type="InterPro" id="IPR011537">
    <property type="entry name" value="NADH-UbQ_OxRdtase_suF"/>
</dbReference>
<evidence type="ECO:0000256" key="10">
    <source>
        <dbReference type="ARBA" id="ARBA00022967"/>
    </source>
</evidence>
<dbReference type="InterPro" id="IPR019554">
    <property type="entry name" value="Soluble_ligand-bd"/>
</dbReference>
<gene>
    <name evidence="17" type="ORF">SAMN02910418_00667</name>
</gene>
<evidence type="ECO:0000256" key="9">
    <source>
        <dbReference type="ARBA" id="ARBA00022723"/>
    </source>
</evidence>
<name>A0A1H3XDC2_9ACTO</name>
<dbReference type="Gene3D" id="6.10.250.1450">
    <property type="match status" value="1"/>
</dbReference>
<dbReference type="GO" id="GO:0010181">
    <property type="term" value="F:FMN binding"/>
    <property type="evidence" value="ECO:0007669"/>
    <property type="project" value="InterPro"/>
</dbReference>
<dbReference type="PROSITE" id="PS00645">
    <property type="entry name" value="COMPLEX1_51K_2"/>
    <property type="match status" value="1"/>
</dbReference>
<evidence type="ECO:0000256" key="6">
    <source>
        <dbReference type="ARBA" id="ARBA00022630"/>
    </source>
</evidence>
<dbReference type="RefSeq" id="WP_092562030.1">
    <property type="nucleotide sequence ID" value="NZ_FNQV01000003.1"/>
</dbReference>
<feature type="domain" description="NADH-ubiquinone oxidoreductase 51kDa subunit iron-sulphur binding" evidence="16">
    <location>
        <begin position="333"/>
        <end position="378"/>
    </location>
</feature>
<dbReference type="InterPro" id="IPR011538">
    <property type="entry name" value="Nuo51_FMN-bd"/>
</dbReference>
<dbReference type="Gene3D" id="3.10.20.600">
    <property type="match status" value="1"/>
</dbReference>
<evidence type="ECO:0000256" key="5">
    <source>
        <dbReference type="ARBA" id="ARBA00022485"/>
    </source>
</evidence>
<dbReference type="GO" id="GO:0051539">
    <property type="term" value="F:4 iron, 4 sulfur cluster binding"/>
    <property type="evidence" value="ECO:0007669"/>
    <property type="project" value="UniProtKB-UniRule"/>
</dbReference>
<comment type="cofactor">
    <cofactor evidence="2 15">
        <name>[4Fe-4S] cluster</name>
        <dbReference type="ChEBI" id="CHEBI:49883"/>
    </cofactor>
</comment>
<keyword evidence="11 15" id="KW-0408">Iron</keyword>
<evidence type="ECO:0000256" key="12">
    <source>
        <dbReference type="ARBA" id="ARBA00023014"/>
    </source>
</evidence>
<dbReference type="Pfam" id="PF10589">
    <property type="entry name" value="NADH_4Fe-4S"/>
    <property type="match status" value="1"/>
</dbReference>
<dbReference type="PROSITE" id="PS00644">
    <property type="entry name" value="COMPLEX1_51K_1"/>
    <property type="match status" value="1"/>
</dbReference>
<evidence type="ECO:0000259" key="16">
    <source>
        <dbReference type="SMART" id="SM00928"/>
    </source>
</evidence>
<dbReference type="InterPro" id="IPR019575">
    <property type="entry name" value="Nuop51_4Fe4S-bd"/>
</dbReference>
<evidence type="ECO:0000256" key="14">
    <source>
        <dbReference type="ARBA" id="ARBA00047712"/>
    </source>
</evidence>
<dbReference type="Gene3D" id="3.40.50.11540">
    <property type="entry name" value="NADH-ubiquinone oxidoreductase 51kDa subunit"/>
    <property type="match status" value="1"/>
</dbReference>
<evidence type="ECO:0000256" key="3">
    <source>
        <dbReference type="ARBA" id="ARBA00007523"/>
    </source>
</evidence>
<evidence type="ECO:0000256" key="15">
    <source>
        <dbReference type="RuleBase" id="RU364066"/>
    </source>
</evidence>
<keyword evidence="7 15" id="KW-0288">FMN</keyword>
<evidence type="ECO:0000313" key="18">
    <source>
        <dbReference type="Proteomes" id="UP000199288"/>
    </source>
</evidence>
<dbReference type="Proteomes" id="UP000199288">
    <property type="component" value="Unassembled WGS sequence"/>
</dbReference>
<dbReference type="NCBIfam" id="TIGR01959">
    <property type="entry name" value="nuoF_fam"/>
    <property type="match status" value="1"/>
</dbReference>
<keyword evidence="13 15" id="KW-0520">NAD</keyword>
<dbReference type="EC" id="7.1.1.-" evidence="15"/>
<keyword evidence="8 15" id="KW-0874">Quinone</keyword>
<dbReference type="FunFam" id="1.20.1440.230:FF:000001">
    <property type="entry name" value="Mitochondrial NADH dehydrogenase flavoprotein 1"/>
    <property type="match status" value="1"/>
</dbReference>
<dbReference type="Gene3D" id="1.20.1440.230">
    <property type="entry name" value="NADH-ubiquinone oxidoreductase 51kDa subunit, iron-sulphur binding domain"/>
    <property type="match status" value="1"/>
</dbReference>
<dbReference type="GO" id="GO:0051287">
    <property type="term" value="F:NAD binding"/>
    <property type="evidence" value="ECO:0007669"/>
    <property type="project" value="UniProtKB-UniRule"/>
</dbReference>
<dbReference type="OrthoDB" id="9805533at2"/>
<comment type="catalytic activity">
    <reaction evidence="14 15">
        <text>a quinone + NADH + 5 H(+)(in) = a quinol + NAD(+) + 4 H(+)(out)</text>
        <dbReference type="Rhea" id="RHEA:57888"/>
        <dbReference type="ChEBI" id="CHEBI:15378"/>
        <dbReference type="ChEBI" id="CHEBI:24646"/>
        <dbReference type="ChEBI" id="CHEBI:57540"/>
        <dbReference type="ChEBI" id="CHEBI:57945"/>
        <dbReference type="ChEBI" id="CHEBI:132124"/>
    </reaction>
</comment>
<reference evidence="18" key="1">
    <citation type="submission" date="2016-10" db="EMBL/GenBank/DDBJ databases">
        <authorList>
            <person name="Varghese N."/>
            <person name="Submissions S."/>
        </authorList>
    </citation>
    <scope>NUCLEOTIDE SEQUENCE [LARGE SCALE GENOMIC DNA]</scope>
    <source>
        <strain evidence="18">KPR-1</strain>
    </source>
</reference>
<comment type="function">
    <text evidence="15">NDH-1 shuttles electrons from NADH, via FMN and iron-sulfur (Fe-S) centers, to quinones in the respiratory chain.</text>
</comment>
<dbReference type="GO" id="GO:0046872">
    <property type="term" value="F:metal ion binding"/>
    <property type="evidence" value="ECO:0007669"/>
    <property type="project" value="UniProtKB-KW"/>
</dbReference>
<keyword evidence="18" id="KW-1185">Reference proteome</keyword>
<evidence type="ECO:0000313" key="17">
    <source>
        <dbReference type="EMBL" id="SDZ96612.1"/>
    </source>
</evidence>
<dbReference type="SUPFAM" id="SSF142984">
    <property type="entry name" value="Nqo1 middle domain-like"/>
    <property type="match status" value="1"/>
</dbReference>
<dbReference type="Pfam" id="PF10531">
    <property type="entry name" value="SLBB"/>
    <property type="match status" value="1"/>
</dbReference>
<dbReference type="FunFam" id="3.40.50.11540:FF:000001">
    <property type="entry name" value="NADH dehydrogenase [ubiquinone] flavoprotein 1, mitochondrial"/>
    <property type="match status" value="1"/>
</dbReference>
<evidence type="ECO:0000256" key="11">
    <source>
        <dbReference type="ARBA" id="ARBA00023004"/>
    </source>
</evidence>
<evidence type="ECO:0000256" key="2">
    <source>
        <dbReference type="ARBA" id="ARBA00001966"/>
    </source>
</evidence>
<keyword evidence="6 15" id="KW-0285">Flavoprotein</keyword>
<evidence type="ECO:0000256" key="4">
    <source>
        <dbReference type="ARBA" id="ARBA00019901"/>
    </source>
</evidence>
<dbReference type="FunFam" id="3.10.20.600:FF:000003">
    <property type="entry name" value="NADH-quinone oxidoreductase subunit F"/>
    <property type="match status" value="1"/>
</dbReference>
<dbReference type="EMBL" id="FNQV01000003">
    <property type="protein sequence ID" value="SDZ96612.1"/>
    <property type="molecule type" value="Genomic_DNA"/>
</dbReference>
<evidence type="ECO:0000256" key="13">
    <source>
        <dbReference type="ARBA" id="ARBA00023027"/>
    </source>
</evidence>
<evidence type="ECO:0000256" key="8">
    <source>
        <dbReference type="ARBA" id="ARBA00022719"/>
    </source>
</evidence>